<keyword evidence="5" id="KW-0472">Membrane</keyword>
<keyword evidence="2 4" id="KW-0378">Hydrolase</keyword>
<proteinExistence type="inferred from homology"/>
<accession>A0A8J5EYA1</accession>
<evidence type="ECO:0000256" key="4">
    <source>
        <dbReference type="RuleBase" id="RU365068"/>
    </source>
</evidence>
<comment type="function">
    <text evidence="4">RNA helicase.</text>
</comment>
<dbReference type="GO" id="GO:0003724">
    <property type="term" value="F:RNA helicase activity"/>
    <property type="evidence" value="ECO:0007669"/>
    <property type="project" value="UniProtKB-EC"/>
</dbReference>
<evidence type="ECO:0000313" key="8">
    <source>
        <dbReference type="Proteomes" id="UP000734854"/>
    </source>
</evidence>
<keyword evidence="1 4" id="KW-0547">Nucleotide-binding</keyword>
<sequence>MLSGFSDDSSAAFSQEIVLITLLFSLLVLEFGSSGLLLRRLHSWWLSSNAEFLIIDEADRILEANFEEDMEQIFKRLPKVTVEGLQQGYCVVPRNKRFLVLYAFLKRNLSKKIVVFFSSCNSVKYHSELLRYIHVDFLDIHGKQKQQKRTSRFFEFCKAEKGIYCSALMLLLVDLIFLLWTGLANMILLMNQRSNADASGSTSTEDQASYASASFAASFPDAQPTG</sequence>
<feature type="transmembrane region" description="Helical" evidence="5">
    <location>
        <begin position="162"/>
        <end position="183"/>
    </location>
</feature>
<feature type="transmembrane region" description="Helical" evidence="5">
    <location>
        <begin position="17"/>
        <end position="38"/>
    </location>
</feature>
<organism evidence="7 8">
    <name type="scientific">Zingiber officinale</name>
    <name type="common">Ginger</name>
    <name type="synonym">Amomum zingiber</name>
    <dbReference type="NCBI Taxonomy" id="94328"/>
    <lineage>
        <taxon>Eukaryota</taxon>
        <taxon>Viridiplantae</taxon>
        <taxon>Streptophyta</taxon>
        <taxon>Embryophyta</taxon>
        <taxon>Tracheophyta</taxon>
        <taxon>Spermatophyta</taxon>
        <taxon>Magnoliopsida</taxon>
        <taxon>Liliopsida</taxon>
        <taxon>Zingiberales</taxon>
        <taxon>Zingiberaceae</taxon>
        <taxon>Zingiber</taxon>
    </lineage>
</organism>
<gene>
    <name evidence="7" type="ORF">ZIOFF_066147</name>
</gene>
<keyword evidence="4" id="KW-0694">RNA-binding</keyword>
<evidence type="ECO:0000256" key="2">
    <source>
        <dbReference type="ARBA" id="ARBA00022801"/>
    </source>
</evidence>
<name>A0A8J5EYA1_ZINOF</name>
<comment type="catalytic activity">
    <reaction evidence="4">
        <text>ATP + H2O = ADP + phosphate + H(+)</text>
        <dbReference type="Rhea" id="RHEA:13065"/>
        <dbReference type="ChEBI" id="CHEBI:15377"/>
        <dbReference type="ChEBI" id="CHEBI:15378"/>
        <dbReference type="ChEBI" id="CHEBI:30616"/>
        <dbReference type="ChEBI" id="CHEBI:43474"/>
        <dbReference type="ChEBI" id="CHEBI:456216"/>
        <dbReference type="EC" id="3.6.4.13"/>
    </reaction>
</comment>
<dbReference type="InterPro" id="IPR000629">
    <property type="entry name" value="RNA-helicase_DEAD-box_CS"/>
</dbReference>
<dbReference type="InterPro" id="IPR011545">
    <property type="entry name" value="DEAD/DEAH_box_helicase_dom"/>
</dbReference>
<dbReference type="PROSITE" id="PS00039">
    <property type="entry name" value="DEAD_ATP_HELICASE"/>
    <property type="match status" value="1"/>
</dbReference>
<dbReference type="GO" id="GO:0005524">
    <property type="term" value="F:ATP binding"/>
    <property type="evidence" value="ECO:0007669"/>
    <property type="project" value="UniProtKB-UniRule"/>
</dbReference>
<dbReference type="PANTHER" id="PTHR24031">
    <property type="entry name" value="RNA HELICASE"/>
    <property type="match status" value="1"/>
</dbReference>
<dbReference type="GO" id="GO:0003723">
    <property type="term" value="F:RNA binding"/>
    <property type="evidence" value="ECO:0007669"/>
    <property type="project" value="UniProtKB-UniRule"/>
</dbReference>
<protein>
    <recommendedName>
        <fullName evidence="4">ATP-dependent RNA helicase</fullName>
        <ecNumber evidence="4">3.6.4.13</ecNumber>
    </recommendedName>
</protein>
<dbReference type="AlphaFoldDB" id="A0A8J5EYA1"/>
<comment type="caution">
    <text evidence="7">The sequence shown here is derived from an EMBL/GenBank/DDBJ whole genome shotgun (WGS) entry which is preliminary data.</text>
</comment>
<keyword evidence="5" id="KW-1133">Transmembrane helix</keyword>
<dbReference type="Gene3D" id="3.40.50.300">
    <property type="entry name" value="P-loop containing nucleotide triphosphate hydrolases"/>
    <property type="match status" value="1"/>
</dbReference>
<keyword evidence="3 4" id="KW-0067">ATP-binding</keyword>
<dbReference type="SUPFAM" id="SSF52540">
    <property type="entry name" value="P-loop containing nucleoside triphosphate hydrolases"/>
    <property type="match status" value="1"/>
</dbReference>
<evidence type="ECO:0000256" key="3">
    <source>
        <dbReference type="ARBA" id="ARBA00022840"/>
    </source>
</evidence>
<dbReference type="GO" id="GO:0016787">
    <property type="term" value="F:hydrolase activity"/>
    <property type="evidence" value="ECO:0007669"/>
    <property type="project" value="UniProtKB-KW"/>
</dbReference>
<reference evidence="7 8" key="1">
    <citation type="submission" date="2020-08" db="EMBL/GenBank/DDBJ databases">
        <title>Plant Genome Project.</title>
        <authorList>
            <person name="Zhang R.-G."/>
        </authorList>
    </citation>
    <scope>NUCLEOTIDE SEQUENCE [LARGE SCALE GENOMIC DNA]</scope>
    <source>
        <tissue evidence="7">Rhizome</tissue>
    </source>
</reference>
<comment type="similarity">
    <text evidence="4">Belongs to the DEAD box helicase family.</text>
</comment>
<comment type="domain">
    <text evidence="4">The Q motif is unique to and characteristic of the DEAD box family of RNA helicases and controls ATP binding and hydrolysis.</text>
</comment>
<keyword evidence="4" id="KW-0347">Helicase</keyword>
<evidence type="ECO:0000313" key="7">
    <source>
        <dbReference type="EMBL" id="KAG6476899.1"/>
    </source>
</evidence>
<dbReference type="Pfam" id="PF00270">
    <property type="entry name" value="DEAD"/>
    <property type="match status" value="1"/>
</dbReference>
<feature type="domain" description="DEAD/DEAH-box helicase" evidence="6">
    <location>
        <begin position="46"/>
        <end position="78"/>
    </location>
</feature>
<dbReference type="InterPro" id="IPR027417">
    <property type="entry name" value="P-loop_NTPase"/>
</dbReference>
<dbReference type="EMBL" id="JACMSC010000018">
    <property type="protein sequence ID" value="KAG6476899.1"/>
    <property type="molecule type" value="Genomic_DNA"/>
</dbReference>
<keyword evidence="5" id="KW-0812">Transmembrane</keyword>
<evidence type="ECO:0000259" key="6">
    <source>
        <dbReference type="Pfam" id="PF00270"/>
    </source>
</evidence>
<dbReference type="EC" id="3.6.4.13" evidence="4"/>
<dbReference type="Proteomes" id="UP000734854">
    <property type="component" value="Unassembled WGS sequence"/>
</dbReference>
<evidence type="ECO:0000256" key="5">
    <source>
        <dbReference type="SAM" id="Phobius"/>
    </source>
</evidence>
<keyword evidence="8" id="KW-1185">Reference proteome</keyword>
<evidence type="ECO:0000256" key="1">
    <source>
        <dbReference type="ARBA" id="ARBA00022741"/>
    </source>
</evidence>